<evidence type="ECO:0000256" key="1">
    <source>
        <dbReference type="ARBA" id="ARBA00000971"/>
    </source>
</evidence>
<accession>A0A418XGD9</accession>
<dbReference type="OrthoDB" id="9808891at2"/>
<comment type="similarity">
    <text evidence="3">Belongs to the FKBP-type PPIase family.</text>
</comment>
<dbReference type="InterPro" id="IPR046357">
    <property type="entry name" value="PPIase_dom_sf"/>
</dbReference>
<dbReference type="RefSeq" id="WP_119812328.1">
    <property type="nucleotide sequence ID" value="NZ_QYUP01000147.1"/>
</dbReference>
<dbReference type="EMBL" id="QYUP01000147">
    <property type="protein sequence ID" value="RJG11528.1"/>
    <property type="molecule type" value="Genomic_DNA"/>
</dbReference>
<feature type="region of interest" description="Disordered" evidence="9">
    <location>
        <begin position="152"/>
        <end position="179"/>
    </location>
</feature>
<dbReference type="SUPFAM" id="SSF54534">
    <property type="entry name" value="FKBP-like"/>
    <property type="match status" value="1"/>
</dbReference>
<comment type="caution">
    <text evidence="10">The sequence shown here is derived from an EMBL/GenBank/DDBJ whole genome shotgun (WGS) entry which is preliminary data.</text>
</comment>
<comment type="catalytic activity">
    <reaction evidence="1">
        <text>[protein]-peptidylproline (omega=180) = [protein]-peptidylproline (omega=0)</text>
        <dbReference type="Rhea" id="RHEA:16237"/>
        <dbReference type="Rhea" id="RHEA-COMP:10747"/>
        <dbReference type="Rhea" id="RHEA-COMP:10748"/>
        <dbReference type="ChEBI" id="CHEBI:83833"/>
        <dbReference type="ChEBI" id="CHEBI:83834"/>
        <dbReference type="EC" id="5.2.1.8"/>
    </reaction>
</comment>
<name>A0A418XGD9_9BURK</name>
<dbReference type="GO" id="GO:0003755">
    <property type="term" value="F:peptidyl-prolyl cis-trans isomerase activity"/>
    <property type="evidence" value="ECO:0007669"/>
    <property type="project" value="UniProtKB-KW"/>
</dbReference>
<evidence type="ECO:0000256" key="8">
    <source>
        <dbReference type="ARBA" id="ARBA00023235"/>
    </source>
</evidence>
<evidence type="ECO:0000256" key="5">
    <source>
        <dbReference type="ARBA" id="ARBA00022490"/>
    </source>
</evidence>
<dbReference type="AlphaFoldDB" id="A0A418XGD9"/>
<organism evidence="10 11">
    <name type="scientific">Massilia cavernae</name>
    <dbReference type="NCBI Taxonomy" id="2320864"/>
    <lineage>
        <taxon>Bacteria</taxon>
        <taxon>Pseudomonadati</taxon>
        <taxon>Pseudomonadota</taxon>
        <taxon>Betaproteobacteria</taxon>
        <taxon>Burkholderiales</taxon>
        <taxon>Oxalobacteraceae</taxon>
        <taxon>Telluria group</taxon>
        <taxon>Massilia</taxon>
    </lineage>
</organism>
<evidence type="ECO:0000256" key="2">
    <source>
        <dbReference type="ARBA" id="ARBA00004496"/>
    </source>
</evidence>
<evidence type="ECO:0000313" key="11">
    <source>
        <dbReference type="Proteomes" id="UP000284006"/>
    </source>
</evidence>
<evidence type="ECO:0000256" key="7">
    <source>
        <dbReference type="ARBA" id="ARBA00023186"/>
    </source>
</evidence>
<evidence type="ECO:0000313" key="10">
    <source>
        <dbReference type="EMBL" id="RJG11528.1"/>
    </source>
</evidence>
<dbReference type="PANTHER" id="PTHR47861:SF3">
    <property type="entry name" value="FKBP-TYPE PEPTIDYL-PROLYL CIS-TRANS ISOMERASE SLYD"/>
    <property type="match status" value="1"/>
</dbReference>
<evidence type="ECO:0000256" key="3">
    <source>
        <dbReference type="ARBA" id="ARBA00006577"/>
    </source>
</evidence>
<dbReference type="Proteomes" id="UP000284006">
    <property type="component" value="Unassembled WGS sequence"/>
</dbReference>
<sequence length="179" mass="20197">MKIAKNTVVTVNYKLSDAQNNLIEDGKQPMVYLHGGYENTLPKIEEELDGKEVGYSSTIQIEPEDAFGDYDPELVKIEERKRLPEPLEVGMQFEGMPDNPESDEEPMVFTVTEIADDKVVLDGNHPLAGMALRFELSVTDVRAATEEEIQHEHVHGAHGHHHEDDEGEEGDEFRTHPIH</sequence>
<gene>
    <name evidence="10" type="ORF">D3872_19235</name>
</gene>
<protein>
    <recommendedName>
        <fullName evidence="4">peptidylprolyl isomerase</fullName>
        <ecNumber evidence="4">5.2.1.8</ecNumber>
    </recommendedName>
</protein>
<keyword evidence="7" id="KW-0143">Chaperone</keyword>
<dbReference type="GO" id="GO:0005737">
    <property type="term" value="C:cytoplasm"/>
    <property type="evidence" value="ECO:0007669"/>
    <property type="project" value="UniProtKB-SubCell"/>
</dbReference>
<reference evidence="10 11" key="1">
    <citation type="submission" date="2018-09" db="EMBL/GenBank/DDBJ databases">
        <authorList>
            <person name="Zhu H."/>
        </authorList>
    </citation>
    <scope>NUCLEOTIDE SEQUENCE [LARGE SCALE GENOMIC DNA]</scope>
    <source>
        <strain evidence="10 11">K1S02-61</strain>
    </source>
</reference>
<keyword evidence="5" id="KW-0963">Cytoplasm</keyword>
<evidence type="ECO:0000256" key="9">
    <source>
        <dbReference type="SAM" id="MobiDB-lite"/>
    </source>
</evidence>
<comment type="subcellular location">
    <subcellularLocation>
        <location evidence="2">Cytoplasm</location>
    </subcellularLocation>
</comment>
<dbReference type="PANTHER" id="PTHR47861">
    <property type="entry name" value="FKBP-TYPE PEPTIDYL-PROLYL CIS-TRANS ISOMERASE SLYD"/>
    <property type="match status" value="1"/>
</dbReference>
<proteinExistence type="inferred from homology"/>
<dbReference type="EC" id="5.2.1.8" evidence="4"/>
<keyword evidence="8 10" id="KW-0413">Isomerase</keyword>
<keyword evidence="6" id="KW-0697">Rotamase</keyword>
<evidence type="ECO:0000256" key="4">
    <source>
        <dbReference type="ARBA" id="ARBA00013194"/>
    </source>
</evidence>
<dbReference type="Gene3D" id="3.10.50.40">
    <property type="match status" value="1"/>
</dbReference>
<evidence type="ECO:0000256" key="6">
    <source>
        <dbReference type="ARBA" id="ARBA00023110"/>
    </source>
</evidence>
<keyword evidence="11" id="KW-1185">Reference proteome</keyword>